<accession>A0A4U6D454</accession>
<name>A0A4U6D454_9BACT</name>
<evidence type="ECO:0000313" key="2">
    <source>
        <dbReference type="Proteomes" id="UP000304900"/>
    </source>
</evidence>
<organism evidence="1 2">
    <name type="scientific">Dyadobacter frigoris</name>
    <dbReference type="NCBI Taxonomy" id="2576211"/>
    <lineage>
        <taxon>Bacteria</taxon>
        <taxon>Pseudomonadati</taxon>
        <taxon>Bacteroidota</taxon>
        <taxon>Cytophagia</taxon>
        <taxon>Cytophagales</taxon>
        <taxon>Spirosomataceae</taxon>
        <taxon>Dyadobacter</taxon>
    </lineage>
</organism>
<keyword evidence="2" id="KW-1185">Reference proteome</keyword>
<dbReference type="InterPro" id="IPR011006">
    <property type="entry name" value="CheY-like_superfamily"/>
</dbReference>
<gene>
    <name evidence="1" type="ORF">FDK13_17310</name>
</gene>
<evidence type="ECO:0000313" key="1">
    <source>
        <dbReference type="EMBL" id="TKT90728.1"/>
    </source>
</evidence>
<reference evidence="1 2" key="1">
    <citation type="submission" date="2019-05" db="EMBL/GenBank/DDBJ databases">
        <title>Dyadobacter AR-3-8 sp. nov., isolated from arctic soil.</title>
        <authorList>
            <person name="Chaudhary D.K."/>
        </authorList>
    </citation>
    <scope>NUCLEOTIDE SEQUENCE [LARGE SCALE GENOMIC DNA]</scope>
    <source>
        <strain evidence="1 2">AR-3-8</strain>
    </source>
</reference>
<protein>
    <recommendedName>
        <fullName evidence="3">Response regulator</fullName>
    </recommendedName>
</protein>
<dbReference type="SUPFAM" id="SSF52172">
    <property type="entry name" value="CheY-like"/>
    <property type="match status" value="1"/>
</dbReference>
<dbReference type="Gene3D" id="3.40.50.2300">
    <property type="match status" value="1"/>
</dbReference>
<dbReference type="RefSeq" id="WP_137341272.1">
    <property type="nucleotide sequence ID" value="NZ_BSQH01000003.1"/>
</dbReference>
<sequence>MYNLLILESDSIFKIGIANRLEKENKHITIETAASISKVFQKSLFMASEQKDGYDLFIVSVNKQEDDVISFIQYVIRNKPELPILIFSYETNDSLLKQGINCKQNLGRYIKKVSCWQDIQQEVKKLLADPVILSSSSTREINTDFTLPSRRVSDI</sequence>
<evidence type="ECO:0008006" key="3">
    <source>
        <dbReference type="Google" id="ProtNLM"/>
    </source>
</evidence>
<proteinExistence type="predicted"/>
<dbReference type="EMBL" id="SZVO01000008">
    <property type="protein sequence ID" value="TKT90728.1"/>
    <property type="molecule type" value="Genomic_DNA"/>
</dbReference>
<comment type="caution">
    <text evidence="1">The sequence shown here is derived from an EMBL/GenBank/DDBJ whole genome shotgun (WGS) entry which is preliminary data.</text>
</comment>
<dbReference type="Proteomes" id="UP000304900">
    <property type="component" value="Unassembled WGS sequence"/>
</dbReference>
<dbReference type="OrthoDB" id="9831381at2"/>
<dbReference type="AlphaFoldDB" id="A0A4U6D454"/>